<accession>A0A160IJM1</accession>
<reference evidence="3 4" key="1">
    <citation type="submission" date="2016-04" db="EMBL/GenBank/DDBJ databases">
        <title>Complete genome sequence of Fictibacillus phosphorivorans G25-29, a strain toxic to nematodes.</title>
        <authorList>
            <person name="Zheng Z."/>
        </authorList>
    </citation>
    <scope>NUCLEOTIDE SEQUENCE [LARGE SCALE GENOMIC DNA]</scope>
    <source>
        <strain evidence="3 4">G25-29</strain>
    </source>
</reference>
<dbReference type="InterPro" id="IPR050126">
    <property type="entry name" value="Ap4A_hydrolase"/>
</dbReference>
<dbReference type="GO" id="GO:0016791">
    <property type="term" value="F:phosphatase activity"/>
    <property type="evidence" value="ECO:0007669"/>
    <property type="project" value="TreeGrafter"/>
</dbReference>
<dbReference type="InterPro" id="IPR024654">
    <property type="entry name" value="Calcineurin-like_PHP_lpxH"/>
</dbReference>
<dbReference type="Gene3D" id="3.60.21.10">
    <property type="match status" value="1"/>
</dbReference>
<name>A0A160IJM1_9BACL</name>
<dbReference type="InterPro" id="IPR011152">
    <property type="entry name" value="Pesterase_MJ0912"/>
</dbReference>
<dbReference type="PANTHER" id="PTHR42850:SF2">
    <property type="entry name" value="BLL5683 PROTEIN"/>
    <property type="match status" value="1"/>
</dbReference>
<gene>
    <name evidence="3" type="ORF">ABE65_001075</name>
</gene>
<dbReference type="PANTHER" id="PTHR42850">
    <property type="entry name" value="METALLOPHOSPHOESTERASE"/>
    <property type="match status" value="1"/>
</dbReference>
<dbReference type="AlphaFoldDB" id="A0A160IJM1"/>
<evidence type="ECO:0000259" key="2">
    <source>
        <dbReference type="Pfam" id="PF12850"/>
    </source>
</evidence>
<dbReference type="InterPro" id="IPR029052">
    <property type="entry name" value="Metallo-depent_PP-like"/>
</dbReference>
<dbReference type="SUPFAM" id="SSF56300">
    <property type="entry name" value="Metallo-dependent phosphatases"/>
    <property type="match status" value="1"/>
</dbReference>
<feature type="domain" description="Calcineurin-like phosphoesterase" evidence="2">
    <location>
        <begin position="6"/>
        <end position="207"/>
    </location>
</feature>
<evidence type="ECO:0000313" key="3">
    <source>
        <dbReference type="EMBL" id="ANC75530.1"/>
    </source>
</evidence>
<dbReference type="Proteomes" id="UP000076623">
    <property type="component" value="Chromosome"/>
</dbReference>
<dbReference type="PIRSF" id="PIRSF000883">
    <property type="entry name" value="Pesterase_MJ0912"/>
    <property type="match status" value="1"/>
</dbReference>
<sequence length="247" mass="28041">MKPLFAYFTDVHGNLDALQAVIDDATRMGISRFISGGDMIGIGPFTNEVLERLCNLPSIMMVTGNHDEAILALKYGLPHPKSHSHARKHHQWIADQLTDTNAYTLSTIPRKLTFEEDSLNFLITHYPFKQGKKESPISEDPFMPIISVPDSNTMKELFKDSLTYDFIGFGHHHILHDFKVKQTHIVNPGALGCNKVAEARYAIVYKTDEQELSIDYKSVPYDQTRLFKAYNELEVPDGPFLMKAFHS</sequence>
<comment type="similarity">
    <text evidence="1">Belongs to the metallophosphoesterase superfamily. YfcE family.</text>
</comment>
<dbReference type="Pfam" id="PF12850">
    <property type="entry name" value="Metallophos_2"/>
    <property type="match status" value="1"/>
</dbReference>
<dbReference type="RefSeq" id="WP_066390771.1">
    <property type="nucleotide sequence ID" value="NZ_CP015378.1"/>
</dbReference>
<evidence type="ECO:0000313" key="4">
    <source>
        <dbReference type="Proteomes" id="UP000076623"/>
    </source>
</evidence>
<dbReference type="KEGG" id="fpn:ABE65_001075"/>
<evidence type="ECO:0000256" key="1">
    <source>
        <dbReference type="ARBA" id="ARBA00008950"/>
    </source>
</evidence>
<dbReference type="STRING" id="1221500.ABE65_001075"/>
<dbReference type="GO" id="GO:0005737">
    <property type="term" value="C:cytoplasm"/>
    <property type="evidence" value="ECO:0007669"/>
    <property type="project" value="TreeGrafter"/>
</dbReference>
<protein>
    <recommendedName>
        <fullName evidence="2">Calcineurin-like phosphoesterase domain-containing protein</fullName>
    </recommendedName>
</protein>
<dbReference type="EMBL" id="CP015378">
    <property type="protein sequence ID" value="ANC75530.1"/>
    <property type="molecule type" value="Genomic_DNA"/>
</dbReference>
<proteinExistence type="inferred from homology"/>
<organism evidence="3 4">
    <name type="scientific">Fictibacillus phosphorivorans</name>
    <dbReference type="NCBI Taxonomy" id="1221500"/>
    <lineage>
        <taxon>Bacteria</taxon>
        <taxon>Bacillati</taxon>
        <taxon>Bacillota</taxon>
        <taxon>Bacilli</taxon>
        <taxon>Bacillales</taxon>
        <taxon>Fictibacillaceae</taxon>
        <taxon>Fictibacillus</taxon>
    </lineage>
</organism>
<keyword evidence="4" id="KW-1185">Reference proteome</keyword>